<name>A0A9P0A3C4_BEMTA</name>
<dbReference type="Proteomes" id="UP001152759">
    <property type="component" value="Chromosome 2"/>
</dbReference>
<dbReference type="KEGG" id="btab:109042730"/>
<keyword evidence="8" id="KW-1185">Reference proteome</keyword>
<organism evidence="7 8">
    <name type="scientific">Bemisia tabaci</name>
    <name type="common">Sweetpotato whitefly</name>
    <name type="synonym">Aleurodes tabaci</name>
    <dbReference type="NCBI Taxonomy" id="7038"/>
    <lineage>
        <taxon>Eukaryota</taxon>
        <taxon>Metazoa</taxon>
        <taxon>Ecdysozoa</taxon>
        <taxon>Arthropoda</taxon>
        <taxon>Hexapoda</taxon>
        <taxon>Insecta</taxon>
        <taxon>Pterygota</taxon>
        <taxon>Neoptera</taxon>
        <taxon>Paraneoptera</taxon>
        <taxon>Hemiptera</taxon>
        <taxon>Sternorrhyncha</taxon>
        <taxon>Aleyrodoidea</taxon>
        <taxon>Aleyrodidae</taxon>
        <taxon>Aleyrodinae</taxon>
        <taxon>Bemisia</taxon>
    </lineage>
</organism>
<dbReference type="GO" id="GO:1990904">
    <property type="term" value="C:ribonucleoprotein complex"/>
    <property type="evidence" value="ECO:0007669"/>
    <property type="project" value="UniProtKB-KW"/>
</dbReference>
<reference evidence="7" key="1">
    <citation type="submission" date="2021-12" db="EMBL/GenBank/DDBJ databases">
        <authorList>
            <person name="King R."/>
        </authorList>
    </citation>
    <scope>NUCLEOTIDE SEQUENCE</scope>
</reference>
<comment type="subcellular location">
    <subcellularLocation>
        <location evidence="1">Mitochondrion</location>
    </subcellularLocation>
</comment>
<evidence type="ECO:0000256" key="1">
    <source>
        <dbReference type="ARBA" id="ARBA00004173"/>
    </source>
</evidence>
<gene>
    <name evidence="7" type="ORF">BEMITA_LOCUS4703</name>
</gene>
<sequence length="117" mass="14185">MKHHLYQYKNLTKLTTPYASRITHLSNQIFGEVVRPTPRKAMKVVQLHSQLPVYKNPLFVAYYPRHVKMGWLIRKLREYGLFRDEHQDFTEEMRRLRELRGKVWVKGVKKEKKSTFL</sequence>
<protein>
    <recommendedName>
        <fullName evidence="6">Small ribosomal subunit protein mS33</fullName>
    </recommendedName>
</protein>
<dbReference type="EMBL" id="OU963863">
    <property type="protein sequence ID" value="CAH0385479.1"/>
    <property type="molecule type" value="Genomic_DNA"/>
</dbReference>
<dbReference type="GO" id="GO:0005739">
    <property type="term" value="C:mitochondrion"/>
    <property type="evidence" value="ECO:0007669"/>
    <property type="project" value="UniProtKB-SubCell"/>
</dbReference>
<dbReference type="InterPro" id="IPR013219">
    <property type="entry name" value="Ribosomal_mS33"/>
</dbReference>
<evidence type="ECO:0000313" key="7">
    <source>
        <dbReference type="EMBL" id="CAH0385479.1"/>
    </source>
</evidence>
<keyword evidence="5" id="KW-0687">Ribonucleoprotein</keyword>
<accession>A0A9P0A3C4</accession>
<evidence type="ECO:0000256" key="4">
    <source>
        <dbReference type="ARBA" id="ARBA00023128"/>
    </source>
</evidence>
<dbReference type="GO" id="GO:0005840">
    <property type="term" value="C:ribosome"/>
    <property type="evidence" value="ECO:0007669"/>
    <property type="project" value="UniProtKB-KW"/>
</dbReference>
<dbReference type="PANTHER" id="PTHR13362:SF2">
    <property type="entry name" value="SMALL RIBOSOMAL SUBUNIT PROTEIN MS33"/>
    <property type="match status" value="1"/>
</dbReference>
<dbReference type="Pfam" id="PF08293">
    <property type="entry name" value="MRP-S33"/>
    <property type="match status" value="1"/>
</dbReference>
<keyword evidence="3" id="KW-0689">Ribosomal protein</keyword>
<evidence type="ECO:0000256" key="6">
    <source>
        <dbReference type="ARBA" id="ARBA00035132"/>
    </source>
</evidence>
<keyword evidence="4" id="KW-0496">Mitochondrion</keyword>
<evidence type="ECO:0000313" key="8">
    <source>
        <dbReference type="Proteomes" id="UP001152759"/>
    </source>
</evidence>
<comment type="similarity">
    <text evidence="2">Belongs to the mitochondrion-specific ribosomal protein mS33 family.</text>
</comment>
<evidence type="ECO:0000256" key="5">
    <source>
        <dbReference type="ARBA" id="ARBA00023274"/>
    </source>
</evidence>
<evidence type="ECO:0000256" key="3">
    <source>
        <dbReference type="ARBA" id="ARBA00022980"/>
    </source>
</evidence>
<evidence type="ECO:0000256" key="2">
    <source>
        <dbReference type="ARBA" id="ARBA00008970"/>
    </source>
</evidence>
<dbReference type="AlphaFoldDB" id="A0A9P0A3C4"/>
<proteinExistence type="inferred from homology"/>
<dbReference type="PANTHER" id="PTHR13362">
    <property type="entry name" value="MITOCHONDRIAL RIBOSOMAL PROTEIN S33"/>
    <property type="match status" value="1"/>
</dbReference>